<evidence type="ECO:0000256" key="1">
    <source>
        <dbReference type="ARBA" id="ARBA00004613"/>
    </source>
</evidence>
<dbReference type="Pfam" id="PF22178">
    <property type="entry name" value="Gp5_trimer_C"/>
    <property type="match status" value="1"/>
</dbReference>
<comment type="subcellular location">
    <subcellularLocation>
        <location evidence="1">Secreted</location>
    </subcellularLocation>
</comment>
<proteinExistence type="inferred from homology"/>
<dbReference type="RefSeq" id="WP_194450102.1">
    <property type="nucleotide sequence ID" value="NZ_CP063849.1"/>
</dbReference>
<dbReference type="InterPro" id="IPR017847">
    <property type="entry name" value="T6SS_RhsGE_Vgr_subset"/>
</dbReference>
<feature type="domain" description="Gp5/Type VI secretion system Vgr C-terminal trimerisation" evidence="6">
    <location>
        <begin position="496"/>
        <end position="607"/>
    </location>
</feature>
<dbReference type="InterPro" id="IPR037026">
    <property type="entry name" value="Vgr_OB-fold_dom_sf"/>
</dbReference>
<dbReference type="Gene3D" id="3.55.50.10">
    <property type="entry name" value="Baseplate protein-like domains"/>
    <property type="match status" value="1"/>
</dbReference>
<dbReference type="GO" id="GO:0005576">
    <property type="term" value="C:extracellular region"/>
    <property type="evidence" value="ECO:0007669"/>
    <property type="project" value="UniProtKB-SubCell"/>
</dbReference>
<sequence>MPSSVQGEWPLKLTTPLGADFLLPEAYQMSEAISSLFRMEIEANVTPVADLAFDRLLGQKITLSMVLGDGSERHYNGIVSRITQGHRSYDTAYFSLEVVPKFWLLTRVERSRIFQQKSVPDILREVLGADAQFQLVGTFEPREYCVQYRESDFAFASRLMEEEGIFYFFKHTADDHKMIVANSPAKHTDIAAPTTIIYEEVQGGTRADSRIHVWSKSQEIRSGKTTLRDYTFEIPAQNLEAIKTIMESATAGTVTHKLNISGGSALERYDNPGGYAKRFDGISKTGGEQASNLQKIFTDNTRTVEIRMQSEAVNALTIQGESNCQTLAAGSKFTLDRHFSDNGVYVLTSVQHSASHPMGTEANMESFTYENSFTCLPQAIPYRPPQVTPQPTVRGTQTAVVVGPSGEEIFPDKYGRVKVQFSWDREGQKDANSSCWVRVGTPWAGKQWGMIHIPRIGQEVIVDFIEGDPDRPIIVGSVYNADQMPPYTLPDNKTQSGIKSRSSKQGGTENFNEFRFEDKKGSEQVFLHAEKDLLTEVENDETRNVDHDRITTIKNDETKTIKEGNETITIEQGDQTFTIKVGKQTITIQADQATTIKQGNQTLDIKMGNQTTTLDMGNQSTKLKMGNQTTKLDLGKAETEAMQSIELKVGQSSIKVDQMGVTIKGMMIKIEGQIQVQVKGLITQINGDAMLMEKGGIVMIN</sequence>
<protein>
    <submittedName>
        <fullName evidence="7">Type VI secretion system tip protein VgrG</fullName>
    </submittedName>
</protein>
<dbReference type="SUPFAM" id="SSF69349">
    <property type="entry name" value="Phage fibre proteins"/>
    <property type="match status" value="1"/>
</dbReference>
<accession>A0A7S7NRL6</accession>
<reference evidence="7 8" key="1">
    <citation type="submission" date="2020-10" db="EMBL/GenBank/DDBJ databases">
        <title>Complete genome sequence of Paludibaculum fermentans P105T, a facultatively anaerobic acidobacterium capable of dissimilatory Fe(III) reduction.</title>
        <authorList>
            <person name="Dedysh S.N."/>
            <person name="Beletsky A.V."/>
            <person name="Kulichevskaya I.S."/>
            <person name="Mardanov A.V."/>
            <person name="Ravin N.V."/>
        </authorList>
    </citation>
    <scope>NUCLEOTIDE SEQUENCE [LARGE SCALE GENOMIC DNA]</scope>
    <source>
        <strain evidence="7 8">P105</strain>
    </source>
</reference>
<gene>
    <name evidence="7" type="ORF">IRI77_00300</name>
</gene>
<dbReference type="Gene3D" id="2.30.110.50">
    <property type="match status" value="1"/>
</dbReference>
<evidence type="ECO:0000259" key="6">
    <source>
        <dbReference type="Pfam" id="PF22178"/>
    </source>
</evidence>
<evidence type="ECO:0000256" key="4">
    <source>
        <dbReference type="SAM" id="MobiDB-lite"/>
    </source>
</evidence>
<evidence type="ECO:0000256" key="2">
    <source>
        <dbReference type="ARBA" id="ARBA00005558"/>
    </source>
</evidence>
<comment type="similarity">
    <text evidence="2">Belongs to the VgrG protein family.</text>
</comment>
<evidence type="ECO:0000256" key="3">
    <source>
        <dbReference type="ARBA" id="ARBA00022525"/>
    </source>
</evidence>
<dbReference type="InterPro" id="IPR054030">
    <property type="entry name" value="Gp5_Vgr_C"/>
</dbReference>
<organism evidence="7 8">
    <name type="scientific">Paludibaculum fermentans</name>
    <dbReference type="NCBI Taxonomy" id="1473598"/>
    <lineage>
        <taxon>Bacteria</taxon>
        <taxon>Pseudomonadati</taxon>
        <taxon>Acidobacteriota</taxon>
        <taxon>Terriglobia</taxon>
        <taxon>Bryobacterales</taxon>
        <taxon>Bryobacteraceae</taxon>
        <taxon>Paludibaculum</taxon>
    </lineage>
</organism>
<dbReference type="PANTHER" id="PTHR32305:SF15">
    <property type="entry name" value="PROTEIN RHSA-RELATED"/>
    <property type="match status" value="1"/>
</dbReference>
<dbReference type="NCBIfam" id="TIGR01646">
    <property type="entry name" value="vgr_GE"/>
    <property type="match status" value="1"/>
</dbReference>
<dbReference type="InterPro" id="IPR006533">
    <property type="entry name" value="T6SS_Vgr_RhsGE"/>
</dbReference>
<dbReference type="InterPro" id="IPR050708">
    <property type="entry name" value="T6SS_VgrG/RHS"/>
</dbReference>
<feature type="region of interest" description="Disordered" evidence="4">
    <location>
        <begin position="485"/>
        <end position="509"/>
    </location>
</feature>
<dbReference type="AlphaFoldDB" id="A0A7S7NRL6"/>
<evidence type="ECO:0000259" key="5">
    <source>
        <dbReference type="Pfam" id="PF04717"/>
    </source>
</evidence>
<dbReference type="Gene3D" id="2.40.50.230">
    <property type="entry name" value="Gp5 N-terminal domain"/>
    <property type="match status" value="1"/>
</dbReference>
<dbReference type="Pfam" id="PF04717">
    <property type="entry name" value="Phage_base_V"/>
    <property type="match status" value="1"/>
</dbReference>
<dbReference type="InterPro" id="IPR006531">
    <property type="entry name" value="Gp5/Vgr_OB"/>
</dbReference>
<dbReference type="SUPFAM" id="SSF69255">
    <property type="entry name" value="gp5 N-terminal domain-like"/>
    <property type="match status" value="1"/>
</dbReference>
<dbReference type="SUPFAM" id="SSF69279">
    <property type="entry name" value="Phage tail proteins"/>
    <property type="match status" value="2"/>
</dbReference>
<dbReference type="Pfam" id="PF05954">
    <property type="entry name" value="Phage_GPD"/>
    <property type="match status" value="1"/>
</dbReference>
<name>A0A7S7NRL6_PALFE</name>
<feature type="compositionally biased region" description="Polar residues" evidence="4">
    <location>
        <begin position="491"/>
        <end position="509"/>
    </location>
</feature>
<dbReference type="EMBL" id="CP063849">
    <property type="protein sequence ID" value="QOY88440.1"/>
    <property type="molecule type" value="Genomic_DNA"/>
</dbReference>
<dbReference type="PANTHER" id="PTHR32305">
    <property type="match status" value="1"/>
</dbReference>
<dbReference type="KEGG" id="pfer:IRI77_00300"/>
<feature type="domain" description="Gp5/Type VI secretion system Vgr protein OB-fold" evidence="5">
    <location>
        <begin position="411"/>
        <end position="479"/>
    </location>
</feature>
<dbReference type="NCBIfam" id="TIGR03361">
    <property type="entry name" value="VI_Rhs_Vgr"/>
    <property type="match status" value="1"/>
</dbReference>
<evidence type="ECO:0000313" key="8">
    <source>
        <dbReference type="Proteomes" id="UP000593892"/>
    </source>
</evidence>
<dbReference type="Gene3D" id="4.10.220.110">
    <property type="match status" value="1"/>
</dbReference>
<evidence type="ECO:0000313" key="7">
    <source>
        <dbReference type="EMBL" id="QOY88440.1"/>
    </source>
</evidence>
<dbReference type="Proteomes" id="UP000593892">
    <property type="component" value="Chromosome"/>
</dbReference>
<keyword evidence="3" id="KW-0964">Secreted</keyword>
<keyword evidence="8" id="KW-1185">Reference proteome</keyword>